<dbReference type="WBParaSite" id="PSAMB.scaffold2388size23462.g17600.t1">
    <property type="protein sequence ID" value="PSAMB.scaffold2388size23462.g17600.t1"/>
    <property type="gene ID" value="PSAMB.scaffold2388size23462.g17600"/>
</dbReference>
<accession>A0A914VTZ6</accession>
<sequence length="107" mass="12643">MTRKWRIVTARLSSRVSQFPRLFDRPDLQKAMAEPSHQEAARSIRFARTVHSNNTPDYWECGWPWGHRRDRRRLNVMSVAVVPAVLWVESGDESAEFLNNPRRQLQQ</sequence>
<keyword evidence="1" id="KW-1185">Reference proteome</keyword>
<name>A0A914VTZ6_9BILA</name>
<dbReference type="Proteomes" id="UP000887566">
    <property type="component" value="Unplaced"/>
</dbReference>
<proteinExistence type="predicted"/>
<protein>
    <submittedName>
        <fullName evidence="2">Uncharacterized protein</fullName>
    </submittedName>
</protein>
<evidence type="ECO:0000313" key="2">
    <source>
        <dbReference type="WBParaSite" id="PSAMB.scaffold2388size23462.g17600.t1"/>
    </source>
</evidence>
<organism evidence="1 2">
    <name type="scientific">Plectus sambesii</name>
    <dbReference type="NCBI Taxonomy" id="2011161"/>
    <lineage>
        <taxon>Eukaryota</taxon>
        <taxon>Metazoa</taxon>
        <taxon>Ecdysozoa</taxon>
        <taxon>Nematoda</taxon>
        <taxon>Chromadorea</taxon>
        <taxon>Plectida</taxon>
        <taxon>Plectina</taxon>
        <taxon>Plectoidea</taxon>
        <taxon>Plectidae</taxon>
        <taxon>Plectus</taxon>
    </lineage>
</organism>
<evidence type="ECO:0000313" key="1">
    <source>
        <dbReference type="Proteomes" id="UP000887566"/>
    </source>
</evidence>
<reference evidence="2" key="1">
    <citation type="submission" date="2022-11" db="UniProtKB">
        <authorList>
            <consortium name="WormBaseParasite"/>
        </authorList>
    </citation>
    <scope>IDENTIFICATION</scope>
</reference>
<dbReference type="AlphaFoldDB" id="A0A914VTZ6"/>